<dbReference type="EMBL" id="LAZR01000146">
    <property type="protein sequence ID" value="KKN86598.1"/>
    <property type="molecule type" value="Genomic_DNA"/>
</dbReference>
<proteinExistence type="predicted"/>
<name>A0A0F9X4W6_9ZZZZ</name>
<reference evidence="1" key="1">
    <citation type="journal article" date="2015" name="Nature">
        <title>Complex archaea that bridge the gap between prokaryotes and eukaryotes.</title>
        <authorList>
            <person name="Spang A."/>
            <person name="Saw J.H."/>
            <person name="Jorgensen S.L."/>
            <person name="Zaremba-Niedzwiedzka K."/>
            <person name="Martijn J."/>
            <person name="Lind A.E."/>
            <person name="van Eijk R."/>
            <person name="Schleper C."/>
            <person name="Guy L."/>
            <person name="Ettema T.J."/>
        </authorList>
    </citation>
    <scope>NUCLEOTIDE SEQUENCE</scope>
</reference>
<sequence>MGKHKEDKNWVMSAYFLQIKQVVHTYEQEKDRADTIDQLAGIASGAEDE</sequence>
<protein>
    <submittedName>
        <fullName evidence="1">Uncharacterized protein</fullName>
    </submittedName>
</protein>
<organism evidence="1">
    <name type="scientific">marine sediment metagenome</name>
    <dbReference type="NCBI Taxonomy" id="412755"/>
    <lineage>
        <taxon>unclassified sequences</taxon>
        <taxon>metagenomes</taxon>
        <taxon>ecological metagenomes</taxon>
    </lineage>
</organism>
<accession>A0A0F9X4W6</accession>
<comment type="caution">
    <text evidence="1">The sequence shown here is derived from an EMBL/GenBank/DDBJ whole genome shotgun (WGS) entry which is preliminary data.</text>
</comment>
<dbReference type="AlphaFoldDB" id="A0A0F9X4W6"/>
<gene>
    <name evidence="1" type="ORF">LCGC14_0267740</name>
</gene>
<evidence type="ECO:0000313" key="1">
    <source>
        <dbReference type="EMBL" id="KKN86598.1"/>
    </source>
</evidence>